<dbReference type="Gene3D" id="3.40.50.10540">
    <property type="entry name" value="Crotonobetainyl-coa:carnitine coa-transferase, domain 1"/>
    <property type="match status" value="1"/>
</dbReference>
<dbReference type="SUPFAM" id="SSF89796">
    <property type="entry name" value="CoA-transferase family III (CaiB/BaiF)"/>
    <property type="match status" value="1"/>
</dbReference>
<dbReference type="EMBL" id="BAAAEN010000006">
    <property type="protein sequence ID" value="GAA0503344.1"/>
    <property type="molecule type" value="Genomic_DNA"/>
</dbReference>
<protein>
    <submittedName>
        <fullName evidence="3">CoA transferase</fullName>
    </submittedName>
</protein>
<dbReference type="InterPro" id="IPR044855">
    <property type="entry name" value="CoA-Trfase_III_dom3_sf"/>
</dbReference>
<feature type="region of interest" description="Disordered" evidence="2">
    <location>
        <begin position="363"/>
        <end position="385"/>
    </location>
</feature>
<dbReference type="InterPro" id="IPR003673">
    <property type="entry name" value="CoA-Trfase_fam_III"/>
</dbReference>
<gene>
    <name evidence="3" type="ORF">GCM10009097_20230</name>
</gene>
<reference evidence="3 4" key="1">
    <citation type="journal article" date="2019" name="Int. J. Syst. Evol. Microbiol.">
        <title>The Global Catalogue of Microorganisms (GCM) 10K type strain sequencing project: providing services to taxonomists for standard genome sequencing and annotation.</title>
        <authorList>
            <consortium name="The Broad Institute Genomics Platform"/>
            <consortium name="The Broad Institute Genome Sequencing Center for Infectious Disease"/>
            <person name="Wu L."/>
            <person name="Ma J."/>
        </authorList>
    </citation>
    <scope>NUCLEOTIDE SEQUENCE [LARGE SCALE GENOMIC DNA]</scope>
    <source>
        <strain evidence="3 4">JCM 14330</strain>
    </source>
</reference>
<dbReference type="GO" id="GO:0016740">
    <property type="term" value="F:transferase activity"/>
    <property type="evidence" value="ECO:0007669"/>
    <property type="project" value="UniProtKB-KW"/>
</dbReference>
<evidence type="ECO:0000256" key="2">
    <source>
        <dbReference type="SAM" id="MobiDB-lite"/>
    </source>
</evidence>
<accession>A0ABN1BR42</accession>
<name>A0ABN1BR42_9BURK</name>
<dbReference type="Pfam" id="PF02515">
    <property type="entry name" value="CoA_transf_3"/>
    <property type="match status" value="1"/>
</dbReference>
<dbReference type="Gene3D" id="3.30.1540.10">
    <property type="entry name" value="formyl-coa transferase, domain 3"/>
    <property type="match status" value="1"/>
</dbReference>
<organism evidence="3 4">
    <name type="scientific">Pigmentiphaga daeguensis</name>
    <dbReference type="NCBI Taxonomy" id="414049"/>
    <lineage>
        <taxon>Bacteria</taxon>
        <taxon>Pseudomonadati</taxon>
        <taxon>Pseudomonadota</taxon>
        <taxon>Betaproteobacteria</taxon>
        <taxon>Burkholderiales</taxon>
        <taxon>Alcaligenaceae</taxon>
        <taxon>Pigmentiphaga</taxon>
    </lineage>
</organism>
<dbReference type="Proteomes" id="UP001501706">
    <property type="component" value="Unassembled WGS sequence"/>
</dbReference>
<evidence type="ECO:0000313" key="4">
    <source>
        <dbReference type="Proteomes" id="UP001501706"/>
    </source>
</evidence>
<dbReference type="RefSeq" id="WP_087838035.1">
    <property type="nucleotide sequence ID" value="NZ_BAAAEN010000006.1"/>
</dbReference>
<proteinExistence type="predicted"/>
<dbReference type="PANTHER" id="PTHR48207">
    <property type="entry name" value="SUCCINATE--HYDROXYMETHYLGLUTARATE COA-TRANSFERASE"/>
    <property type="match status" value="1"/>
</dbReference>
<comment type="caution">
    <text evidence="3">The sequence shown here is derived from an EMBL/GenBank/DDBJ whole genome shotgun (WGS) entry which is preliminary data.</text>
</comment>
<dbReference type="PANTHER" id="PTHR48207:SF4">
    <property type="entry name" value="BLL6097 PROTEIN"/>
    <property type="match status" value="1"/>
</dbReference>
<evidence type="ECO:0000313" key="3">
    <source>
        <dbReference type="EMBL" id="GAA0503344.1"/>
    </source>
</evidence>
<sequence>MAGPLDGVRILDMSTVGMGPMATQMLGDMGADVIKVEPPAGDVFRHVTPQRHAGMSHAHLNLNRNKRSVVLDAKTPRGLEALLELIAGADVFVSNMRAPALRRLGLDHETLAPRFPRLIHCVCYGYSERGPYAGRPAIDDTIQAASGLAWLQGAGGAEPPRYVNSVVADKTVALYVSNAIACALYARERTGTGQSIEVPMFECMVAFLAPEHLAGRSFVPAEGEAGYARLLNDYRRPFATRDGYLSVVPYTDAQWRRFFALAGDPGMADDPRYCTARDRSRHFPELYRYVEDTLRTRTTAQWLAALETADIPFAPVHSFDDLLADPHLAALGFWRECEHPTEGRLRQAGIPVHFGATPGDVRRHAPGLGEHTEEVLGGRTWSTPR</sequence>
<evidence type="ECO:0000256" key="1">
    <source>
        <dbReference type="ARBA" id="ARBA00022679"/>
    </source>
</evidence>
<keyword evidence="4" id="KW-1185">Reference proteome</keyword>
<dbReference type="InterPro" id="IPR050483">
    <property type="entry name" value="CoA-transferase_III_domain"/>
</dbReference>
<dbReference type="InterPro" id="IPR023606">
    <property type="entry name" value="CoA-Trfase_III_dom_1_sf"/>
</dbReference>
<keyword evidence="1 3" id="KW-0808">Transferase</keyword>